<dbReference type="InterPro" id="IPR036047">
    <property type="entry name" value="F-box-like_dom_sf"/>
</dbReference>
<evidence type="ECO:0000259" key="2">
    <source>
        <dbReference type="Pfam" id="PF08387"/>
    </source>
</evidence>
<dbReference type="Proteomes" id="UP001459277">
    <property type="component" value="Unassembled WGS sequence"/>
</dbReference>
<sequence length="213" mass="24382">MDMANSATHQSDLKHKGMVVSISIDRISDLPDFLICHILSFLPTKKAIAASILSSGWRLLWTLVPKIDLRDNLRILKTPVTFTYIAYRFLALHTALLLRNFRLTLFTPCKPFHLDTWIRTVIGRKSDDDEKYNRLCCIGSPDGSGCLSLLADFSFDGYEELEDEVEFVKYVLNEARLLNTMAIKIEAKHLKRSVLQRLSMFPRQSTTCLINVE</sequence>
<organism evidence="3 4">
    <name type="scientific">Lithocarpus litseifolius</name>
    <dbReference type="NCBI Taxonomy" id="425828"/>
    <lineage>
        <taxon>Eukaryota</taxon>
        <taxon>Viridiplantae</taxon>
        <taxon>Streptophyta</taxon>
        <taxon>Embryophyta</taxon>
        <taxon>Tracheophyta</taxon>
        <taxon>Spermatophyta</taxon>
        <taxon>Magnoliopsida</taxon>
        <taxon>eudicotyledons</taxon>
        <taxon>Gunneridae</taxon>
        <taxon>Pentapetalae</taxon>
        <taxon>rosids</taxon>
        <taxon>fabids</taxon>
        <taxon>Fagales</taxon>
        <taxon>Fagaceae</taxon>
        <taxon>Lithocarpus</taxon>
    </lineage>
</organism>
<proteinExistence type="predicted"/>
<feature type="domain" description="FBD" evidence="2">
    <location>
        <begin position="153"/>
        <end position="183"/>
    </location>
</feature>
<evidence type="ECO:0000313" key="3">
    <source>
        <dbReference type="EMBL" id="KAL0000860.1"/>
    </source>
</evidence>
<dbReference type="PANTHER" id="PTHR31293">
    <property type="entry name" value="RNI-LIKE SUPERFAMILY PROTEIN"/>
    <property type="match status" value="1"/>
</dbReference>
<evidence type="ECO:0000313" key="4">
    <source>
        <dbReference type="Proteomes" id="UP001459277"/>
    </source>
</evidence>
<dbReference type="Gene3D" id="1.20.1280.50">
    <property type="match status" value="1"/>
</dbReference>
<reference evidence="3 4" key="1">
    <citation type="submission" date="2024-01" db="EMBL/GenBank/DDBJ databases">
        <title>A telomere-to-telomere, gap-free genome of sweet tea (Lithocarpus litseifolius).</title>
        <authorList>
            <person name="Zhou J."/>
        </authorList>
    </citation>
    <scope>NUCLEOTIDE SEQUENCE [LARGE SCALE GENOMIC DNA]</scope>
    <source>
        <strain evidence="3">Zhou-2022a</strain>
        <tissue evidence="3">Leaf</tissue>
    </source>
</reference>
<dbReference type="Pfam" id="PF00646">
    <property type="entry name" value="F-box"/>
    <property type="match status" value="1"/>
</dbReference>
<evidence type="ECO:0008006" key="5">
    <source>
        <dbReference type="Google" id="ProtNLM"/>
    </source>
</evidence>
<dbReference type="InterPro" id="IPR055294">
    <property type="entry name" value="FBL60-like"/>
</dbReference>
<name>A0AAW2CUM1_9ROSI</name>
<dbReference type="InterPro" id="IPR053781">
    <property type="entry name" value="F-box_AtFBL13-like"/>
</dbReference>
<comment type="caution">
    <text evidence="3">The sequence shown here is derived from an EMBL/GenBank/DDBJ whole genome shotgun (WGS) entry which is preliminary data.</text>
</comment>
<dbReference type="SUPFAM" id="SSF81383">
    <property type="entry name" value="F-box domain"/>
    <property type="match status" value="1"/>
</dbReference>
<evidence type="ECO:0000259" key="1">
    <source>
        <dbReference type="Pfam" id="PF00646"/>
    </source>
</evidence>
<dbReference type="PANTHER" id="PTHR31293:SF12">
    <property type="entry name" value="RNI-LIKE SUPERFAMILY PROTEIN"/>
    <property type="match status" value="1"/>
</dbReference>
<dbReference type="Pfam" id="PF08387">
    <property type="entry name" value="FBD"/>
    <property type="match status" value="1"/>
</dbReference>
<dbReference type="InterPro" id="IPR001810">
    <property type="entry name" value="F-box_dom"/>
</dbReference>
<protein>
    <recommendedName>
        <fullName evidence="5">F-box domain-containing protein</fullName>
    </recommendedName>
</protein>
<gene>
    <name evidence="3" type="ORF">SO802_014641</name>
</gene>
<dbReference type="AlphaFoldDB" id="A0AAW2CUM1"/>
<dbReference type="CDD" id="cd22160">
    <property type="entry name" value="F-box_AtFBL13-like"/>
    <property type="match status" value="1"/>
</dbReference>
<feature type="domain" description="F-box" evidence="1">
    <location>
        <begin position="27"/>
        <end position="64"/>
    </location>
</feature>
<dbReference type="EMBL" id="JAZDWU010000005">
    <property type="protein sequence ID" value="KAL0000860.1"/>
    <property type="molecule type" value="Genomic_DNA"/>
</dbReference>
<dbReference type="InterPro" id="IPR006566">
    <property type="entry name" value="FBD"/>
</dbReference>
<accession>A0AAW2CUM1</accession>
<keyword evidence="4" id="KW-1185">Reference proteome</keyword>